<evidence type="ECO:0000313" key="2">
    <source>
        <dbReference type="EMBL" id="AHB87059.1"/>
    </source>
</evidence>
<dbReference type="EMBL" id="KF421922">
    <property type="protein sequence ID" value="AHB87059.1"/>
    <property type="molecule type" value="Genomic_RNA"/>
</dbReference>
<keyword evidence="2" id="KW-0696">RNA-directed RNA polymerase</keyword>
<proteinExistence type="predicted"/>
<name>V5V0V5_9VIRU</name>
<sequence length="72" mass="8212">GGSGKSMRIQNWLKDREKGYNKVTVVVPTNELWADWSKKVPNVGHASIKTYEKALLMQTQDIVIFDDYGKMP</sequence>
<feature type="domain" description="(+)RNA virus helicase C-terminal" evidence="1">
    <location>
        <begin position="1"/>
        <end position="72"/>
    </location>
</feature>
<organism evidence="2">
    <name type="scientific">Andropogon virus</name>
    <dbReference type="NCBI Taxonomy" id="1417307"/>
    <lineage>
        <taxon>Viruses</taxon>
        <taxon>Riboviria</taxon>
        <taxon>Orthornavirae</taxon>
        <taxon>Kitrinoviricota</taxon>
        <taxon>Alsuviricetes</taxon>
        <taxon>Tymovirales</taxon>
    </lineage>
</organism>
<accession>V5V0V5</accession>
<keyword evidence="2" id="KW-0808">Transferase</keyword>
<feature type="non-terminal residue" evidence="2">
    <location>
        <position position="1"/>
    </location>
</feature>
<dbReference type="GO" id="GO:0003968">
    <property type="term" value="F:RNA-directed RNA polymerase activity"/>
    <property type="evidence" value="ECO:0007669"/>
    <property type="project" value="UniProtKB-KW"/>
</dbReference>
<keyword evidence="2" id="KW-0548">Nucleotidyltransferase</keyword>
<dbReference type="InterPro" id="IPR027351">
    <property type="entry name" value="(+)RNA_virus_helicase_core_dom"/>
</dbReference>
<evidence type="ECO:0000259" key="1">
    <source>
        <dbReference type="Pfam" id="PF01443"/>
    </source>
</evidence>
<dbReference type="Pfam" id="PF01443">
    <property type="entry name" value="Viral_helicase1"/>
    <property type="match status" value="1"/>
</dbReference>
<reference evidence="2" key="1">
    <citation type="submission" date="2013-07" db="EMBL/GenBank/DDBJ databases">
        <title>Genomic characterization of AAV1 and evidence of other flexiviruses in Oklahoma Tallgrass Prairie Preserve revealed by sequence analysis and genomic organization.</title>
        <authorList>
            <person name="Dutta M."/>
            <person name="Sokhandan Bashir N."/>
            <person name="Melcher U."/>
        </authorList>
    </citation>
    <scope>NUCLEOTIDE SEQUENCE</scope>
    <source>
        <strain evidence="2">05TGP00010B</strain>
    </source>
</reference>
<dbReference type="GO" id="GO:0005524">
    <property type="term" value="F:ATP binding"/>
    <property type="evidence" value="ECO:0007669"/>
    <property type="project" value="InterPro"/>
</dbReference>
<feature type="non-terminal residue" evidence="2">
    <location>
        <position position="72"/>
    </location>
</feature>
<protein>
    <submittedName>
        <fullName evidence="2">Putative RNA-dependent RNA polymerase</fullName>
    </submittedName>
</protein>